<evidence type="ECO:0008006" key="17">
    <source>
        <dbReference type="Google" id="ProtNLM"/>
    </source>
</evidence>
<dbReference type="PRINTS" id="PR00385">
    <property type="entry name" value="P450"/>
</dbReference>
<keyword evidence="12" id="KW-0472">Membrane</keyword>
<dbReference type="InterPro" id="IPR002401">
    <property type="entry name" value="Cyt_P450_E_grp-I"/>
</dbReference>
<evidence type="ECO:0000256" key="2">
    <source>
        <dbReference type="ARBA" id="ARBA00004370"/>
    </source>
</evidence>
<dbReference type="AlphaFoldDB" id="A0A8H5G065"/>
<feature type="binding site" description="axial binding residue" evidence="13">
    <location>
        <position position="441"/>
    </location>
    <ligand>
        <name>heme</name>
        <dbReference type="ChEBI" id="CHEBI:30413"/>
    </ligand>
    <ligandPart>
        <name>Fe</name>
        <dbReference type="ChEBI" id="CHEBI:18248"/>
    </ligandPart>
</feature>
<evidence type="ECO:0000256" key="3">
    <source>
        <dbReference type="ARBA" id="ARBA00004721"/>
    </source>
</evidence>
<keyword evidence="9 14" id="KW-0560">Oxidoreductase</keyword>
<sequence>MPYQYDYRLLSFDLRAISHILTSPVYEKPWQTRNLLGRLIGRGIFSMEGKEHKRQRKIISPAFSGQCLKRMTPVMFRKAEELSEQWVDILSQRPQKYESFVPGTELKANSTINVARWVSRASFDVIGEAGFDYHFHALEEESEPVYMAYRRMFAIADKGINLRELMDLNFPWIRKIWSGKDNIVIDKSLKVINEAGKLLIANKKLSMNDEHCPSEKHDRDLLSLLIKSNMASDPAKRLTDQELLDQCSTFLLAGSDSVSTAISWALYFLSLDNSVQDRLRDELVDVSTCSFKGVDCSLSTPTMTLLNSMVPASSHGDPLEERWDIVESLPFLDAVVRESLRLCPPVHETIRVAMEEDKIPISHPIQLRDGTHLNTGDHITIRKGSYIHIPIEGLNYSEELWGPDAQRFNPSRWFDLPPQTHSSAFPGLGNSMTFSFGPHSCLGYKFTTAEMKIFISTLITKFIFAPAPGIEIQKHNCILTRPFIEGKWELRPQLPLVVHQVHETSDSEGDVLT</sequence>
<dbReference type="PRINTS" id="PR00463">
    <property type="entry name" value="EP450I"/>
</dbReference>
<evidence type="ECO:0000256" key="9">
    <source>
        <dbReference type="ARBA" id="ARBA00023002"/>
    </source>
</evidence>
<dbReference type="Proteomes" id="UP000559027">
    <property type="component" value="Unassembled WGS sequence"/>
</dbReference>
<dbReference type="Pfam" id="PF00067">
    <property type="entry name" value="p450"/>
    <property type="match status" value="2"/>
</dbReference>
<dbReference type="GO" id="GO:0004497">
    <property type="term" value="F:monooxygenase activity"/>
    <property type="evidence" value="ECO:0007669"/>
    <property type="project" value="UniProtKB-KW"/>
</dbReference>
<dbReference type="EMBL" id="JAACJO010000007">
    <property type="protein sequence ID" value="KAF5356155.1"/>
    <property type="molecule type" value="Genomic_DNA"/>
</dbReference>
<dbReference type="InterPro" id="IPR050121">
    <property type="entry name" value="Cytochrome_P450_monoxygenase"/>
</dbReference>
<gene>
    <name evidence="15" type="ORF">D9756_003989</name>
</gene>
<name>A0A8H5G065_9AGAR</name>
<comment type="pathway">
    <text evidence="3">Secondary metabolite biosynthesis; terpenoid biosynthesis.</text>
</comment>
<protein>
    <recommendedName>
        <fullName evidence="17">Cytochrome P450</fullName>
    </recommendedName>
</protein>
<comment type="subcellular location">
    <subcellularLocation>
        <location evidence="2">Membrane</location>
    </subcellularLocation>
</comment>
<dbReference type="Gene3D" id="1.10.630.10">
    <property type="entry name" value="Cytochrome P450"/>
    <property type="match status" value="1"/>
</dbReference>
<evidence type="ECO:0000256" key="7">
    <source>
        <dbReference type="ARBA" id="ARBA00022723"/>
    </source>
</evidence>
<reference evidence="15 16" key="1">
    <citation type="journal article" date="2020" name="ISME J.">
        <title>Uncovering the hidden diversity of litter-decomposition mechanisms in mushroom-forming fungi.</title>
        <authorList>
            <person name="Floudas D."/>
            <person name="Bentzer J."/>
            <person name="Ahren D."/>
            <person name="Johansson T."/>
            <person name="Persson P."/>
            <person name="Tunlid A."/>
        </authorList>
    </citation>
    <scope>NUCLEOTIDE SEQUENCE [LARGE SCALE GENOMIC DNA]</scope>
    <source>
        <strain evidence="15 16">CBS 146.42</strain>
    </source>
</reference>
<evidence type="ECO:0000256" key="6">
    <source>
        <dbReference type="ARBA" id="ARBA00022692"/>
    </source>
</evidence>
<evidence type="ECO:0000256" key="13">
    <source>
        <dbReference type="PIRSR" id="PIRSR602401-1"/>
    </source>
</evidence>
<evidence type="ECO:0000256" key="5">
    <source>
        <dbReference type="ARBA" id="ARBA00022617"/>
    </source>
</evidence>
<organism evidence="15 16">
    <name type="scientific">Leucocoprinus leucothites</name>
    <dbReference type="NCBI Taxonomy" id="201217"/>
    <lineage>
        <taxon>Eukaryota</taxon>
        <taxon>Fungi</taxon>
        <taxon>Dikarya</taxon>
        <taxon>Basidiomycota</taxon>
        <taxon>Agaricomycotina</taxon>
        <taxon>Agaricomycetes</taxon>
        <taxon>Agaricomycetidae</taxon>
        <taxon>Agaricales</taxon>
        <taxon>Agaricineae</taxon>
        <taxon>Agaricaceae</taxon>
        <taxon>Leucocoprinus</taxon>
    </lineage>
</organism>
<dbReference type="InterPro" id="IPR017972">
    <property type="entry name" value="Cyt_P450_CS"/>
</dbReference>
<keyword evidence="10 13" id="KW-0408">Iron</keyword>
<dbReference type="CDD" id="cd11069">
    <property type="entry name" value="CYP_FUM15-like"/>
    <property type="match status" value="1"/>
</dbReference>
<evidence type="ECO:0000256" key="1">
    <source>
        <dbReference type="ARBA" id="ARBA00001971"/>
    </source>
</evidence>
<proteinExistence type="inferred from homology"/>
<dbReference type="InterPro" id="IPR036396">
    <property type="entry name" value="Cyt_P450_sf"/>
</dbReference>
<dbReference type="PANTHER" id="PTHR24305:SF166">
    <property type="entry name" value="CYTOCHROME P450 12A4, MITOCHONDRIAL-RELATED"/>
    <property type="match status" value="1"/>
</dbReference>
<keyword evidence="16" id="KW-1185">Reference proteome</keyword>
<keyword evidence="5 13" id="KW-0349">Heme</keyword>
<accession>A0A8H5G065</accession>
<evidence type="ECO:0000256" key="8">
    <source>
        <dbReference type="ARBA" id="ARBA00022989"/>
    </source>
</evidence>
<keyword evidence="8" id="KW-1133">Transmembrane helix</keyword>
<dbReference type="SUPFAM" id="SSF48264">
    <property type="entry name" value="Cytochrome P450"/>
    <property type="match status" value="1"/>
</dbReference>
<comment type="similarity">
    <text evidence="4 14">Belongs to the cytochrome P450 family.</text>
</comment>
<evidence type="ECO:0000313" key="16">
    <source>
        <dbReference type="Proteomes" id="UP000559027"/>
    </source>
</evidence>
<evidence type="ECO:0000256" key="4">
    <source>
        <dbReference type="ARBA" id="ARBA00010617"/>
    </source>
</evidence>
<dbReference type="GO" id="GO:0005506">
    <property type="term" value="F:iron ion binding"/>
    <property type="evidence" value="ECO:0007669"/>
    <property type="project" value="InterPro"/>
</dbReference>
<keyword evidence="11 14" id="KW-0503">Monooxygenase</keyword>
<keyword evidence="6" id="KW-0812">Transmembrane</keyword>
<evidence type="ECO:0000256" key="11">
    <source>
        <dbReference type="ARBA" id="ARBA00023033"/>
    </source>
</evidence>
<keyword evidence="7 13" id="KW-0479">Metal-binding</keyword>
<dbReference type="GO" id="GO:0016705">
    <property type="term" value="F:oxidoreductase activity, acting on paired donors, with incorporation or reduction of molecular oxygen"/>
    <property type="evidence" value="ECO:0007669"/>
    <property type="project" value="InterPro"/>
</dbReference>
<dbReference type="InterPro" id="IPR001128">
    <property type="entry name" value="Cyt_P450"/>
</dbReference>
<dbReference type="GO" id="GO:0020037">
    <property type="term" value="F:heme binding"/>
    <property type="evidence" value="ECO:0007669"/>
    <property type="project" value="InterPro"/>
</dbReference>
<dbReference type="GO" id="GO:0016020">
    <property type="term" value="C:membrane"/>
    <property type="evidence" value="ECO:0007669"/>
    <property type="project" value="UniProtKB-SubCell"/>
</dbReference>
<dbReference type="PANTHER" id="PTHR24305">
    <property type="entry name" value="CYTOCHROME P450"/>
    <property type="match status" value="1"/>
</dbReference>
<dbReference type="OrthoDB" id="1470350at2759"/>
<evidence type="ECO:0000256" key="14">
    <source>
        <dbReference type="RuleBase" id="RU000461"/>
    </source>
</evidence>
<evidence type="ECO:0000256" key="10">
    <source>
        <dbReference type="ARBA" id="ARBA00023004"/>
    </source>
</evidence>
<evidence type="ECO:0000256" key="12">
    <source>
        <dbReference type="ARBA" id="ARBA00023136"/>
    </source>
</evidence>
<evidence type="ECO:0000313" key="15">
    <source>
        <dbReference type="EMBL" id="KAF5356155.1"/>
    </source>
</evidence>
<comment type="caution">
    <text evidence="15">The sequence shown here is derived from an EMBL/GenBank/DDBJ whole genome shotgun (WGS) entry which is preliminary data.</text>
</comment>
<comment type="cofactor">
    <cofactor evidence="1 13">
        <name>heme</name>
        <dbReference type="ChEBI" id="CHEBI:30413"/>
    </cofactor>
</comment>
<dbReference type="PROSITE" id="PS00086">
    <property type="entry name" value="CYTOCHROME_P450"/>
    <property type="match status" value="1"/>
</dbReference>